<feature type="domain" description="CFEM" evidence="10">
    <location>
        <begin position="78"/>
        <end position="139"/>
    </location>
</feature>
<dbReference type="KEGG" id="cmt:CCM_00738"/>
<dbReference type="Proteomes" id="UP000001610">
    <property type="component" value="Unassembled WGS sequence"/>
</dbReference>
<keyword evidence="12" id="KW-1185">Reference proteome</keyword>
<sequence length="141" mass="15595">MKYISLGVLAFATSQAIPVAVYTEDSDSPISITRTILEANSTNSYLSGYVPVIRPPHSGSNVTTAVKRYEPLDTTVIKCALLCIETYIQKHTDCKVDEYECICKRKEVKDTDTVKCVIDACGFTRAKNKVYPVVKTFCKGV</sequence>
<keyword evidence="5" id="KW-0325">Glycoprotein</keyword>
<evidence type="ECO:0000256" key="1">
    <source>
        <dbReference type="ARBA" id="ARBA00004589"/>
    </source>
</evidence>
<feature type="signal peptide" evidence="9">
    <location>
        <begin position="1"/>
        <end position="16"/>
    </location>
</feature>
<keyword evidence="6 9" id="KW-0732">Signal</keyword>
<dbReference type="Pfam" id="PF05730">
    <property type="entry name" value="CFEM"/>
    <property type="match status" value="1"/>
</dbReference>
<keyword evidence="4" id="KW-0964">Secreted</keyword>
<dbReference type="InterPro" id="IPR008427">
    <property type="entry name" value="Extracellular_membr_CFEM_dom"/>
</dbReference>
<dbReference type="AlphaFoldDB" id="G3J5S6"/>
<feature type="chain" id="PRO_5003445821" description="CFEM domain-containing protein" evidence="9">
    <location>
        <begin position="17"/>
        <end position="141"/>
    </location>
</feature>
<evidence type="ECO:0000256" key="2">
    <source>
        <dbReference type="ARBA" id="ARBA00004613"/>
    </source>
</evidence>
<dbReference type="EMBL" id="JH126399">
    <property type="protein sequence ID" value="EGX96083.1"/>
    <property type="molecule type" value="Genomic_DNA"/>
</dbReference>
<dbReference type="GO" id="GO:0005576">
    <property type="term" value="C:extracellular region"/>
    <property type="evidence" value="ECO:0007669"/>
    <property type="project" value="UniProtKB-SubCell"/>
</dbReference>
<evidence type="ECO:0000256" key="6">
    <source>
        <dbReference type="ARBA" id="ARBA00022729"/>
    </source>
</evidence>
<proteinExistence type="inferred from homology"/>
<keyword evidence="7" id="KW-1015">Disulfide bond</keyword>
<reference evidence="11 12" key="1">
    <citation type="journal article" date="2011" name="Genome Biol.">
        <title>Genome sequence of the insect pathogenic fungus Cordyceps militaris, a valued traditional Chinese medicine.</title>
        <authorList>
            <person name="Zheng P."/>
            <person name="Xia Y."/>
            <person name="Xiao G."/>
            <person name="Xiong C."/>
            <person name="Hu X."/>
            <person name="Zhang S."/>
            <person name="Zheng H."/>
            <person name="Huang Y."/>
            <person name="Zhou Y."/>
            <person name="Wang S."/>
            <person name="Zhao G.P."/>
            <person name="Liu X."/>
            <person name="St Leger R.J."/>
            <person name="Wang C."/>
        </authorList>
    </citation>
    <scope>NUCLEOTIDE SEQUENCE [LARGE SCALE GENOMIC DNA]</scope>
    <source>
        <strain evidence="11 12">CM01</strain>
    </source>
</reference>
<dbReference type="GeneID" id="18162772"/>
<accession>G3J5S6</accession>
<dbReference type="InParanoid" id="G3J5S6"/>
<comment type="subcellular location">
    <subcellularLocation>
        <location evidence="1">Membrane</location>
        <topology evidence="1">Lipid-anchor</topology>
        <topology evidence="1">GPI-anchor</topology>
    </subcellularLocation>
    <subcellularLocation>
        <location evidence="2">Secreted</location>
    </subcellularLocation>
</comment>
<evidence type="ECO:0000313" key="11">
    <source>
        <dbReference type="EMBL" id="EGX96083.1"/>
    </source>
</evidence>
<evidence type="ECO:0000256" key="9">
    <source>
        <dbReference type="SAM" id="SignalP"/>
    </source>
</evidence>
<keyword evidence="5" id="KW-0472">Membrane</keyword>
<dbReference type="VEuPathDB" id="FungiDB:CCM_00738"/>
<protein>
    <recommendedName>
        <fullName evidence="10">CFEM domain-containing protein</fullName>
    </recommendedName>
</protein>
<evidence type="ECO:0000313" key="12">
    <source>
        <dbReference type="Proteomes" id="UP000001610"/>
    </source>
</evidence>
<keyword evidence="5" id="KW-0336">GPI-anchor</keyword>
<keyword evidence="8" id="KW-0449">Lipoprotein</keyword>
<evidence type="ECO:0000256" key="8">
    <source>
        <dbReference type="ARBA" id="ARBA00023288"/>
    </source>
</evidence>
<evidence type="ECO:0000256" key="3">
    <source>
        <dbReference type="ARBA" id="ARBA00010031"/>
    </source>
</evidence>
<evidence type="ECO:0000256" key="5">
    <source>
        <dbReference type="ARBA" id="ARBA00022622"/>
    </source>
</evidence>
<dbReference type="GO" id="GO:0098552">
    <property type="term" value="C:side of membrane"/>
    <property type="evidence" value="ECO:0007669"/>
    <property type="project" value="UniProtKB-KW"/>
</dbReference>
<name>G3J5S6_CORMM</name>
<evidence type="ECO:0000256" key="4">
    <source>
        <dbReference type="ARBA" id="ARBA00022525"/>
    </source>
</evidence>
<organism evidence="11 12">
    <name type="scientific">Cordyceps militaris (strain CM01)</name>
    <name type="common">Caterpillar fungus</name>
    <dbReference type="NCBI Taxonomy" id="983644"/>
    <lineage>
        <taxon>Eukaryota</taxon>
        <taxon>Fungi</taxon>
        <taxon>Dikarya</taxon>
        <taxon>Ascomycota</taxon>
        <taxon>Pezizomycotina</taxon>
        <taxon>Sordariomycetes</taxon>
        <taxon>Hypocreomycetidae</taxon>
        <taxon>Hypocreales</taxon>
        <taxon>Cordycipitaceae</taxon>
        <taxon>Cordyceps</taxon>
    </lineage>
</organism>
<dbReference type="OrthoDB" id="4870560at2759"/>
<gene>
    <name evidence="11" type="ORF">CCM_00738</name>
</gene>
<dbReference type="RefSeq" id="XP_006665960.1">
    <property type="nucleotide sequence ID" value="XM_006665897.1"/>
</dbReference>
<evidence type="ECO:0000256" key="7">
    <source>
        <dbReference type="ARBA" id="ARBA00023157"/>
    </source>
</evidence>
<dbReference type="HOGENOM" id="CLU_1825188_0_0_1"/>
<comment type="similarity">
    <text evidence="3">Belongs to the RBT5 family.</text>
</comment>
<evidence type="ECO:0000259" key="10">
    <source>
        <dbReference type="Pfam" id="PF05730"/>
    </source>
</evidence>